<dbReference type="PANTHER" id="PTHR46033">
    <property type="entry name" value="PROTEIN MAIN-LIKE 2"/>
    <property type="match status" value="1"/>
</dbReference>
<evidence type="ECO:0000259" key="1">
    <source>
        <dbReference type="Pfam" id="PF10536"/>
    </source>
</evidence>
<name>A0A151RI24_CAJCA</name>
<sequence length="213" mass="24797">SELHKVEIPYANRDLVQRAEFMGVTQISYFPLDNHLISTLVERWRLETHTFHTPFNECIITLEDVVILLGLKISRVPLLDTQLWIEQLLCSIKDELLTDHSSSFVSLKYLALLEDFDACGRMSWGSCVLANMYMEFCVCTNYDHKEIGSSAILAQLWAWYRLPVLAPPHPPLSTFHVPLRARLVSMLLVIDLRIKIFKINLYIEVLMVFFFFF</sequence>
<feature type="domain" description="Aminotransferase-like plant mobile" evidence="1">
    <location>
        <begin position="21"/>
        <end position="80"/>
    </location>
</feature>
<feature type="domain" description="Aminotransferase-like plant mobile" evidence="1">
    <location>
        <begin position="96"/>
        <end position="167"/>
    </location>
</feature>
<dbReference type="AlphaFoldDB" id="A0A151RI24"/>
<dbReference type="EMBL" id="KQ483724">
    <property type="protein sequence ID" value="KYP42272.1"/>
    <property type="molecule type" value="Genomic_DNA"/>
</dbReference>
<evidence type="ECO:0000313" key="3">
    <source>
        <dbReference type="Proteomes" id="UP000075243"/>
    </source>
</evidence>
<dbReference type="GO" id="GO:0010073">
    <property type="term" value="P:meristem maintenance"/>
    <property type="evidence" value="ECO:0007669"/>
    <property type="project" value="InterPro"/>
</dbReference>
<protein>
    <submittedName>
        <fullName evidence="2">Serine/threonine protein phosphatase 7 long form isogeny</fullName>
    </submittedName>
</protein>
<reference evidence="2" key="1">
    <citation type="journal article" date="2012" name="Nat. Biotechnol.">
        <title>Draft genome sequence of pigeonpea (Cajanus cajan), an orphan legume crop of resource-poor farmers.</title>
        <authorList>
            <person name="Varshney R.K."/>
            <person name="Chen W."/>
            <person name="Li Y."/>
            <person name="Bharti A.K."/>
            <person name="Saxena R.K."/>
            <person name="Schlueter J.A."/>
            <person name="Donoghue M.T."/>
            <person name="Azam S."/>
            <person name="Fan G."/>
            <person name="Whaley A.M."/>
            <person name="Farmer A.D."/>
            <person name="Sheridan J."/>
            <person name="Iwata A."/>
            <person name="Tuteja R."/>
            <person name="Penmetsa R.V."/>
            <person name="Wu W."/>
            <person name="Upadhyaya H.D."/>
            <person name="Yang S.P."/>
            <person name="Shah T."/>
            <person name="Saxena K.B."/>
            <person name="Michael T."/>
            <person name="McCombie W.R."/>
            <person name="Yang B."/>
            <person name="Zhang G."/>
            <person name="Yang H."/>
            <person name="Wang J."/>
            <person name="Spillane C."/>
            <person name="Cook D.R."/>
            <person name="May G.D."/>
            <person name="Xu X."/>
            <person name="Jackson S.A."/>
        </authorList>
    </citation>
    <scope>NUCLEOTIDE SEQUENCE [LARGE SCALE GENOMIC DNA]</scope>
</reference>
<keyword evidence="3" id="KW-1185">Reference proteome</keyword>
<gene>
    <name evidence="2" type="ORF">KK1_036314</name>
</gene>
<dbReference type="PANTHER" id="PTHR46033:SF8">
    <property type="entry name" value="PROTEIN MAINTENANCE OF MERISTEMS-LIKE"/>
    <property type="match status" value="1"/>
</dbReference>
<dbReference type="InterPro" id="IPR019557">
    <property type="entry name" value="AminoTfrase-like_pln_mobile"/>
</dbReference>
<feature type="non-terminal residue" evidence="2">
    <location>
        <position position="1"/>
    </location>
</feature>
<proteinExistence type="predicted"/>
<dbReference type="Gramene" id="C.cajan_32739.t">
    <property type="protein sequence ID" value="C.cajan_32739.t"/>
    <property type="gene ID" value="C.cajan_32739"/>
</dbReference>
<dbReference type="Proteomes" id="UP000075243">
    <property type="component" value="Unassembled WGS sequence"/>
</dbReference>
<evidence type="ECO:0000313" key="2">
    <source>
        <dbReference type="EMBL" id="KYP42272.1"/>
    </source>
</evidence>
<dbReference type="STRING" id="3821.A0A151RI24"/>
<dbReference type="Pfam" id="PF10536">
    <property type="entry name" value="PMD"/>
    <property type="match status" value="2"/>
</dbReference>
<organism evidence="2 3">
    <name type="scientific">Cajanus cajan</name>
    <name type="common">Pigeon pea</name>
    <name type="synonym">Cajanus indicus</name>
    <dbReference type="NCBI Taxonomy" id="3821"/>
    <lineage>
        <taxon>Eukaryota</taxon>
        <taxon>Viridiplantae</taxon>
        <taxon>Streptophyta</taxon>
        <taxon>Embryophyta</taxon>
        <taxon>Tracheophyta</taxon>
        <taxon>Spermatophyta</taxon>
        <taxon>Magnoliopsida</taxon>
        <taxon>eudicotyledons</taxon>
        <taxon>Gunneridae</taxon>
        <taxon>Pentapetalae</taxon>
        <taxon>rosids</taxon>
        <taxon>fabids</taxon>
        <taxon>Fabales</taxon>
        <taxon>Fabaceae</taxon>
        <taxon>Papilionoideae</taxon>
        <taxon>50 kb inversion clade</taxon>
        <taxon>NPAAA clade</taxon>
        <taxon>indigoferoid/millettioid clade</taxon>
        <taxon>Phaseoleae</taxon>
        <taxon>Cajanus</taxon>
    </lineage>
</organism>
<accession>A0A151RI24</accession>
<dbReference type="InterPro" id="IPR044824">
    <property type="entry name" value="MAIN-like"/>
</dbReference>